<organism evidence="1 2">
    <name type="scientific">Artomyces pyxidatus</name>
    <dbReference type="NCBI Taxonomy" id="48021"/>
    <lineage>
        <taxon>Eukaryota</taxon>
        <taxon>Fungi</taxon>
        <taxon>Dikarya</taxon>
        <taxon>Basidiomycota</taxon>
        <taxon>Agaricomycotina</taxon>
        <taxon>Agaricomycetes</taxon>
        <taxon>Russulales</taxon>
        <taxon>Auriscalpiaceae</taxon>
        <taxon>Artomyces</taxon>
    </lineage>
</organism>
<name>A0ACB8SHE6_9AGAM</name>
<reference evidence="1" key="1">
    <citation type="submission" date="2021-03" db="EMBL/GenBank/DDBJ databases">
        <authorList>
            <consortium name="DOE Joint Genome Institute"/>
            <person name="Ahrendt S."/>
            <person name="Looney B.P."/>
            <person name="Miyauchi S."/>
            <person name="Morin E."/>
            <person name="Drula E."/>
            <person name="Courty P.E."/>
            <person name="Chicoki N."/>
            <person name="Fauchery L."/>
            <person name="Kohler A."/>
            <person name="Kuo A."/>
            <person name="Labutti K."/>
            <person name="Pangilinan J."/>
            <person name="Lipzen A."/>
            <person name="Riley R."/>
            <person name="Andreopoulos W."/>
            <person name="He G."/>
            <person name="Johnson J."/>
            <person name="Barry K.W."/>
            <person name="Grigoriev I.V."/>
            <person name="Nagy L."/>
            <person name="Hibbett D."/>
            <person name="Henrissat B."/>
            <person name="Matheny P.B."/>
            <person name="Labbe J."/>
            <person name="Martin F."/>
        </authorList>
    </citation>
    <scope>NUCLEOTIDE SEQUENCE</scope>
    <source>
        <strain evidence="1">HHB10654</strain>
    </source>
</reference>
<accession>A0ACB8SHE6</accession>
<sequence length="319" mass="34955">MSDSEGDDFSNEYRRPNARTGAQGGVDVVSEIQRAIQSGQLQVSELATMLGLGAMNIGTLGGSEADRALNPGSRTMAPKPAGSQATSLSQDNLRQAAALKGKGANRSVSNAQRPISGPSAPPTAASHSAPPAAPSQPSPRGDLAIIMKDLEDAVTRKSLDDIIRKFGKKFAVMYEPWVELEVFGKPRPNLDHFDLERYNDKHMRLLGIIADLYDCIPSKLHHDLEHYPEFSVHFLKGMKQARSENISRLRQVAHKIFPSADPKYYDVDFDRGNVPELQALLKTNPKSSKFSKIPPVLFPQNNINSRKIFRTPTLAKASS</sequence>
<keyword evidence="2" id="KW-1185">Reference proteome</keyword>
<comment type="caution">
    <text evidence="1">The sequence shown here is derived from an EMBL/GenBank/DDBJ whole genome shotgun (WGS) entry which is preliminary data.</text>
</comment>
<gene>
    <name evidence="1" type="ORF">BV25DRAFT_1922069</name>
</gene>
<evidence type="ECO:0000313" key="2">
    <source>
        <dbReference type="Proteomes" id="UP000814140"/>
    </source>
</evidence>
<proteinExistence type="predicted"/>
<reference evidence="1" key="2">
    <citation type="journal article" date="2022" name="New Phytol.">
        <title>Evolutionary transition to the ectomycorrhizal habit in the genomes of a hyperdiverse lineage of mushroom-forming fungi.</title>
        <authorList>
            <person name="Looney B."/>
            <person name="Miyauchi S."/>
            <person name="Morin E."/>
            <person name="Drula E."/>
            <person name="Courty P.E."/>
            <person name="Kohler A."/>
            <person name="Kuo A."/>
            <person name="LaButti K."/>
            <person name="Pangilinan J."/>
            <person name="Lipzen A."/>
            <person name="Riley R."/>
            <person name="Andreopoulos W."/>
            <person name="He G."/>
            <person name="Johnson J."/>
            <person name="Nolan M."/>
            <person name="Tritt A."/>
            <person name="Barry K.W."/>
            <person name="Grigoriev I.V."/>
            <person name="Nagy L.G."/>
            <person name="Hibbett D."/>
            <person name="Henrissat B."/>
            <person name="Matheny P.B."/>
            <person name="Labbe J."/>
            <person name="Martin F.M."/>
        </authorList>
    </citation>
    <scope>NUCLEOTIDE SEQUENCE</scope>
    <source>
        <strain evidence="1">HHB10654</strain>
    </source>
</reference>
<dbReference type="Proteomes" id="UP000814140">
    <property type="component" value="Unassembled WGS sequence"/>
</dbReference>
<evidence type="ECO:0000313" key="1">
    <source>
        <dbReference type="EMBL" id="KAI0055131.1"/>
    </source>
</evidence>
<protein>
    <submittedName>
        <fullName evidence="1">Uncharacterized protein</fullName>
    </submittedName>
</protein>
<dbReference type="EMBL" id="MU277309">
    <property type="protein sequence ID" value="KAI0055131.1"/>
    <property type="molecule type" value="Genomic_DNA"/>
</dbReference>